<protein>
    <submittedName>
        <fullName evidence="10">Cytochrome P450 734A1</fullName>
    </submittedName>
</protein>
<dbReference type="InterPro" id="IPR036396">
    <property type="entry name" value="Cyt_P450_sf"/>
</dbReference>
<evidence type="ECO:0000256" key="7">
    <source>
        <dbReference type="ARBA" id="ARBA00023004"/>
    </source>
</evidence>
<keyword evidence="5 9" id="KW-0479">Metal-binding</keyword>
<comment type="similarity">
    <text evidence="3">Belongs to the cytochrome P450 family.</text>
</comment>
<dbReference type="STRING" id="1108050.A0A0B7F7H9"/>
<dbReference type="OrthoDB" id="1470350at2759"/>
<dbReference type="PRINTS" id="PR00465">
    <property type="entry name" value="EP450IV"/>
</dbReference>
<keyword evidence="6" id="KW-0560">Oxidoreductase</keyword>
<keyword evidence="7 9" id="KW-0408">Iron</keyword>
<evidence type="ECO:0000256" key="3">
    <source>
        <dbReference type="ARBA" id="ARBA00010617"/>
    </source>
</evidence>
<dbReference type="SUPFAM" id="SSF48264">
    <property type="entry name" value="Cytochrome P450"/>
    <property type="match status" value="1"/>
</dbReference>
<proteinExistence type="inferred from homology"/>
<sequence>MASDLNQMISQAIVTPNLLRIASYLLLLQIARWVYSPVRKLFSPLRHLRGPPNESFLFGHMKRLFTASGDALKRQTEWMKMYGTTFRYRGFLSSYRLFTADTRALTYVMTQTDTFPKPDNIRQALADLLGNGLISAEGDVHRRERRIMSPSFGPAQIRELVPVFWNKANKLRDIWLDILKENPDGTIDVLSWLSRATLDIIGVAGFDHHFNSLEDADEDELSVAFKQVFQASQNPGILALLENIFPVFKHIPTRRRRGIAASLKTMNRIGTRLIENKKAALDQDYKTGSTSQGRDLLTLLIKSNIQAENEGHRMSDEEVLSQISTFLVAGHETTSTATTWALYALAQHPNAQRKLREELLESGLGDEPGMADLDKLPYLDNFVRECLRVHSPVPNVGREAAHNVQIPVSKPYKDKYGVEHEYISLQKGDMIIVPVLTLNNMKEIWGEDAEDFKPERWDNLPESVNEMPGVWGHLMTFIHGQRSCIGYRFSIIEMKALLYSLVRSIEFSIDPKVKIGRTVSAVTRPHVTSEPEKGNQMPLICKPVSVV</sequence>
<dbReference type="PANTHER" id="PTHR24305">
    <property type="entry name" value="CYTOCHROME P450"/>
    <property type="match status" value="1"/>
</dbReference>
<evidence type="ECO:0000256" key="8">
    <source>
        <dbReference type="ARBA" id="ARBA00023033"/>
    </source>
</evidence>
<dbReference type="PRINTS" id="PR00385">
    <property type="entry name" value="P450"/>
</dbReference>
<accession>A0A0B7F7H9</accession>
<keyword evidence="8" id="KW-0503">Monooxygenase</keyword>
<evidence type="ECO:0000256" key="2">
    <source>
        <dbReference type="ARBA" id="ARBA00005179"/>
    </source>
</evidence>
<dbReference type="GO" id="GO:0016705">
    <property type="term" value="F:oxidoreductase activity, acting on paired donors, with incorporation or reduction of molecular oxygen"/>
    <property type="evidence" value="ECO:0007669"/>
    <property type="project" value="InterPro"/>
</dbReference>
<keyword evidence="11" id="KW-1185">Reference proteome</keyword>
<organism evidence="10 11">
    <name type="scientific">Thanatephorus cucumeris (strain AG1-IB / isolate 7/3/14)</name>
    <name type="common">Lettuce bottom rot fungus</name>
    <name type="synonym">Rhizoctonia solani</name>
    <dbReference type="NCBI Taxonomy" id="1108050"/>
    <lineage>
        <taxon>Eukaryota</taxon>
        <taxon>Fungi</taxon>
        <taxon>Dikarya</taxon>
        <taxon>Basidiomycota</taxon>
        <taxon>Agaricomycotina</taxon>
        <taxon>Agaricomycetes</taxon>
        <taxon>Cantharellales</taxon>
        <taxon>Ceratobasidiaceae</taxon>
        <taxon>Rhizoctonia</taxon>
        <taxon>Rhizoctonia solani AG-1</taxon>
    </lineage>
</organism>
<keyword evidence="4 9" id="KW-0349">Heme</keyword>
<dbReference type="GO" id="GO:0020037">
    <property type="term" value="F:heme binding"/>
    <property type="evidence" value="ECO:0007669"/>
    <property type="project" value="InterPro"/>
</dbReference>
<dbReference type="AlphaFoldDB" id="A0A0B7F7H9"/>
<dbReference type="InterPro" id="IPR001128">
    <property type="entry name" value="Cyt_P450"/>
</dbReference>
<dbReference type="CDD" id="cd11069">
    <property type="entry name" value="CYP_FUM15-like"/>
    <property type="match status" value="1"/>
</dbReference>
<dbReference type="Gene3D" id="1.10.630.10">
    <property type="entry name" value="Cytochrome P450"/>
    <property type="match status" value="1"/>
</dbReference>
<dbReference type="EMBL" id="LN679244">
    <property type="protein sequence ID" value="CEL54016.1"/>
    <property type="molecule type" value="Genomic_DNA"/>
</dbReference>
<reference evidence="10 11" key="1">
    <citation type="submission" date="2014-11" db="EMBL/GenBank/DDBJ databases">
        <authorList>
            <person name="Wibberg Daniel"/>
        </authorList>
    </citation>
    <scope>NUCLEOTIDE SEQUENCE [LARGE SCALE GENOMIC DNA]</scope>
    <source>
        <strain evidence="10">Rhizoctonia solani AG1-IB 7/3/14</strain>
    </source>
</reference>
<dbReference type="GO" id="GO:0005506">
    <property type="term" value="F:iron ion binding"/>
    <property type="evidence" value="ECO:0007669"/>
    <property type="project" value="InterPro"/>
</dbReference>
<dbReference type="GO" id="GO:0004497">
    <property type="term" value="F:monooxygenase activity"/>
    <property type="evidence" value="ECO:0007669"/>
    <property type="project" value="UniProtKB-KW"/>
</dbReference>
<dbReference type="InterPro" id="IPR002403">
    <property type="entry name" value="Cyt_P450_E_grp-IV"/>
</dbReference>
<dbReference type="PANTHER" id="PTHR24305:SF166">
    <property type="entry name" value="CYTOCHROME P450 12A4, MITOCHONDRIAL-RELATED"/>
    <property type="match status" value="1"/>
</dbReference>
<comment type="pathway">
    <text evidence="2">Secondary metabolite biosynthesis.</text>
</comment>
<evidence type="ECO:0000256" key="9">
    <source>
        <dbReference type="PIRSR" id="PIRSR602403-1"/>
    </source>
</evidence>
<dbReference type="Pfam" id="PF00067">
    <property type="entry name" value="p450"/>
    <property type="match status" value="1"/>
</dbReference>
<feature type="binding site" description="axial binding residue" evidence="9">
    <location>
        <position position="484"/>
    </location>
    <ligand>
        <name>heme</name>
        <dbReference type="ChEBI" id="CHEBI:30413"/>
    </ligand>
    <ligandPart>
        <name>Fe</name>
        <dbReference type="ChEBI" id="CHEBI:18248"/>
    </ligandPart>
</feature>
<comment type="cofactor">
    <cofactor evidence="1 9">
        <name>heme</name>
        <dbReference type="ChEBI" id="CHEBI:30413"/>
    </cofactor>
</comment>
<gene>
    <name evidence="10" type="ORF">RSOLAG1IB_11548</name>
</gene>
<evidence type="ECO:0000256" key="1">
    <source>
        <dbReference type="ARBA" id="ARBA00001971"/>
    </source>
</evidence>
<dbReference type="Proteomes" id="UP000059188">
    <property type="component" value="Unassembled WGS sequence"/>
</dbReference>
<name>A0A0B7F7H9_THACB</name>
<evidence type="ECO:0000256" key="4">
    <source>
        <dbReference type="ARBA" id="ARBA00022617"/>
    </source>
</evidence>
<evidence type="ECO:0000256" key="5">
    <source>
        <dbReference type="ARBA" id="ARBA00022723"/>
    </source>
</evidence>
<evidence type="ECO:0000313" key="10">
    <source>
        <dbReference type="EMBL" id="CEL54016.1"/>
    </source>
</evidence>
<evidence type="ECO:0000313" key="11">
    <source>
        <dbReference type="Proteomes" id="UP000059188"/>
    </source>
</evidence>
<dbReference type="InterPro" id="IPR050121">
    <property type="entry name" value="Cytochrome_P450_monoxygenase"/>
</dbReference>
<evidence type="ECO:0000256" key="6">
    <source>
        <dbReference type="ARBA" id="ARBA00023002"/>
    </source>
</evidence>